<organism evidence="1 2">
    <name type="scientific">Lysobacter arvi</name>
    <dbReference type="NCBI Taxonomy" id="3038776"/>
    <lineage>
        <taxon>Bacteria</taxon>
        <taxon>Pseudomonadati</taxon>
        <taxon>Pseudomonadota</taxon>
        <taxon>Gammaproteobacteria</taxon>
        <taxon>Lysobacterales</taxon>
        <taxon>Lysobacteraceae</taxon>
        <taxon>Lysobacter</taxon>
    </lineage>
</organism>
<sequence>MSPWWSRAAGQLHAIGRLHAQVLGAAAFVPALRSDGIASTLRLDALKAQLRTRVSPWWSRHTLWVDGYQAVSLGEDARPLALSSLHQPCDLASALTALEAVATRPAKRGVHVARVLVGAPFVHYLALPWRPLPRPADWVALARTQFIRDGMGAPDAWRFSVQDDGWGRMRLAAAVPEALCAGIGGICKARGLSLSAIEPGFAHALGRHAARIHDGRIAVVEVEQSTPDAVIAHIGFRRDGGWSGFVALPATAPLPQVLRDATVLCRQDEPEHTYVMAPLALHMDAAHWPGAQWLPLPWCPHA</sequence>
<evidence type="ECO:0008006" key="3">
    <source>
        <dbReference type="Google" id="ProtNLM"/>
    </source>
</evidence>
<protein>
    <recommendedName>
        <fullName evidence="3">GNAT family N-acetyltransferase</fullName>
    </recommendedName>
</protein>
<dbReference type="RefSeq" id="WP_309261710.1">
    <property type="nucleotide sequence ID" value="NZ_JARUHG010000001.1"/>
</dbReference>
<evidence type="ECO:0000313" key="1">
    <source>
        <dbReference type="EMBL" id="MDR0182587.1"/>
    </source>
</evidence>
<gene>
    <name evidence="1" type="ORF">P8609_06330</name>
</gene>
<comment type="caution">
    <text evidence="1">The sequence shown here is derived from an EMBL/GenBank/DDBJ whole genome shotgun (WGS) entry which is preliminary data.</text>
</comment>
<keyword evidence="2" id="KW-1185">Reference proteome</keyword>
<evidence type="ECO:0000313" key="2">
    <source>
        <dbReference type="Proteomes" id="UP001233535"/>
    </source>
</evidence>
<reference evidence="1 2" key="1">
    <citation type="submission" date="2023-04" db="EMBL/GenBank/DDBJ databases">
        <title>Lysobacter sp. strain UC isolated from soil sample.</title>
        <authorList>
            <person name="Choksket S."/>
            <person name="Harshvardhan F."/>
            <person name="Rana R."/>
            <person name="Patil P.B."/>
            <person name="Korpole S."/>
        </authorList>
    </citation>
    <scope>NUCLEOTIDE SEQUENCE [LARGE SCALE GENOMIC DNA]</scope>
    <source>
        <strain evidence="1 2">UC</strain>
    </source>
</reference>
<dbReference type="EMBL" id="JARUHG010000001">
    <property type="protein sequence ID" value="MDR0182587.1"/>
    <property type="molecule type" value="Genomic_DNA"/>
</dbReference>
<dbReference type="Proteomes" id="UP001233535">
    <property type="component" value="Unassembled WGS sequence"/>
</dbReference>
<proteinExistence type="predicted"/>
<name>A0ABU1CEG0_9GAMM</name>
<accession>A0ABU1CEG0</accession>